<organism evidence="1 2">
    <name type="scientific">Desulfonatronospira thiodismutans ASO3-1</name>
    <dbReference type="NCBI Taxonomy" id="555779"/>
    <lineage>
        <taxon>Bacteria</taxon>
        <taxon>Pseudomonadati</taxon>
        <taxon>Thermodesulfobacteriota</taxon>
        <taxon>Desulfovibrionia</taxon>
        <taxon>Desulfovibrionales</taxon>
        <taxon>Desulfonatronovibrionaceae</taxon>
        <taxon>Desulfonatronospira</taxon>
    </lineage>
</organism>
<dbReference type="eggNOG" id="ENOG502ZIMV">
    <property type="taxonomic scope" value="Bacteria"/>
</dbReference>
<accession>D6SNB4</accession>
<reference evidence="1" key="1">
    <citation type="submission" date="2010-05" db="EMBL/GenBank/DDBJ databases">
        <title>The draft genome of Desulfonatronospira thiodismutans ASO3-1.</title>
        <authorList>
            <consortium name="US DOE Joint Genome Institute (JGI-PGF)"/>
            <person name="Lucas S."/>
            <person name="Copeland A."/>
            <person name="Lapidus A."/>
            <person name="Cheng J.-F."/>
            <person name="Bruce D."/>
            <person name="Goodwin L."/>
            <person name="Pitluck S."/>
            <person name="Chertkov O."/>
            <person name="Brettin T."/>
            <person name="Detter J.C."/>
            <person name="Han C."/>
            <person name="Land M.L."/>
            <person name="Hauser L."/>
            <person name="Kyrpides N."/>
            <person name="Mikhailova N."/>
            <person name="Muyzer G."/>
            <person name="Woyke T."/>
        </authorList>
    </citation>
    <scope>NUCLEOTIDE SEQUENCE [LARGE SCALE GENOMIC DNA]</scope>
    <source>
        <strain evidence="1">ASO3-1</strain>
    </source>
</reference>
<dbReference type="EMBL" id="ACJN02000002">
    <property type="protein sequence ID" value="EFI34240.1"/>
    <property type="molecule type" value="Genomic_DNA"/>
</dbReference>
<sequence>MIRNVWSVLCRDIITDQETNSVTYVRCIEEGAAAEVPIKIGPIFLGTLWEKDSQEQESIRFRVALELPDKSLKPVLQTRSMTLERPRHRLHFRINSLDITSFGMHYIIAEYNQDEKWHRTVRIPVLIRQIQKKTEPETGKNL</sequence>
<dbReference type="AlphaFoldDB" id="D6SNB4"/>
<proteinExistence type="predicted"/>
<evidence type="ECO:0000313" key="2">
    <source>
        <dbReference type="Proteomes" id="UP000005496"/>
    </source>
</evidence>
<name>D6SNB4_9BACT</name>
<dbReference type="OrthoDB" id="5457990at2"/>
<gene>
    <name evidence="1" type="ORF">Dthio_PD1591</name>
</gene>
<dbReference type="Proteomes" id="UP000005496">
    <property type="component" value="Unassembled WGS sequence"/>
</dbReference>
<dbReference type="RefSeq" id="WP_008869568.1">
    <property type="nucleotide sequence ID" value="NZ_ACJN02000002.1"/>
</dbReference>
<comment type="caution">
    <text evidence="1">The sequence shown here is derived from an EMBL/GenBank/DDBJ whole genome shotgun (WGS) entry which is preliminary data.</text>
</comment>
<evidence type="ECO:0000313" key="1">
    <source>
        <dbReference type="EMBL" id="EFI34240.1"/>
    </source>
</evidence>
<protein>
    <submittedName>
        <fullName evidence="1">Uncharacterized protein</fullName>
    </submittedName>
</protein>
<keyword evidence="2" id="KW-1185">Reference proteome</keyword>